<evidence type="ECO:0000313" key="2">
    <source>
        <dbReference type="EMBL" id="MDN4171939.1"/>
    </source>
</evidence>
<comment type="caution">
    <text evidence="2">The sequence shown here is derived from an EMBL/GenBank/DDBJ whole genome shotgun (WGS) entry which is preliminary data.</text>
</comment>
<feature type="transmembrane region" description="Helical" evidence="1">
    <location>
        <begin position="71"/>
        <end position="93"/>
    </location>
</feature>
<evidence type="ECO:0000313" key="3">
    <source>
        <dbReference type="Proteomes" id="UP001168620"/>
    </source>
</evidence>
<organism evidence="2 3">
    <name type="scientific">Nocardioides oceani</name>
    <dbReference type="NCBI Taxonomy" id="3058369"/>
    <lineage>
        <taxon>Bacteria</taxon>
        <taxon>Bacillati</taxon>
        <taxon>Actinomycetota</taxon>
        <taxon>Actinomycetes</taxon>
        <taxon>Propionibacteriales</taxon>
        <taxon>Nocardioidaceae</taxon>
        <taxon>Nocardioides</taxon>
    </lineage>
</organism>
<keyword evidence="1" id="KW-0812">Transmembrane</keyword>
<feature type="transmembrane region" description="Helical" evidence="1">
    <location>
        <begin position="37"/>
        <end position="59"/>
    </location>
</feature>
<accession>A0ABT8FBT2</accession>
<protein>
    <submittedName>
        <fullName evidence="2">DUF485 domain-containing protein</fullName>
    </submittedName>
</protein>
<keyword evidence="1" id="KW-1133">Transmembrane helix</keyword>
<keyword evidence="3" id="KW-1185">Reference proteome</keyword>
<sequence length="129" mass="14422">MTTPPDVPDQASRHDPVYDQLSAAPEFHELRKRYRGFVLPATAAFLAWYLLYILMSNYAGGFMDTKVVGNVNVALVFGLLQFATTFGLAFLYARYSEGKLDPLARQLNEEYVAQLGTHSPRRHHEGGAS</sequence>
<dbReference type="PANTHER" id="PTHR38441:SF1">
    <property type="entry name" value="MEMBRANE PROTEIN"/>
    <property type="match status" value="1"/>
</dbReference>
<reference evidence="2" key="1">
    <citation type="submission" date="2023-06" db="EMBL/GenBank/DDBJ databases">
        <title>Draft genome sequence of Nocardioides sp. SOB77.</title>
        <authorList>
            <person name="Zhang G."/>
        </authorList>
    </citation>
    <scope>NUCLEOTIDE SEQUENCE</scope>
    <source>
        <strain evidence="2">SOB77</strain>
    </source>
</reference>
<dbReference type="EMBL" id="JAUHJQ010000001">
    <property type="protein sequence ID" value="MDN4171939.1"/>
    <property type="molecule type" value="Genomic_DNA"/>
</dbReference>
<evidence type="ECO:0000256" key="1">
    <source>
        <dbReference type="SAM" id="Phobius"/>
    </source>
</evidence>
<dbReference type="Proteomes" id="UP001168620">
    <property type="component" value="Unassembled WGS sequence"/>
</dbReference>
<dbReference type="Pfam" id="PF04341">
    <property type="entry name" value="DUF485"/>
    <property type="match status" value="1"/>
</dbReference>
<gene>
    <name evidence="2" type="ORF">QWY28_03180</name>
</gene>
<proteinExistence type="predicted"/>
<name>A0ABT8FBT2_9ACTN</name>
<dbReference type="PANTHER" id="PTHR38441">
    <property type="entry name" value="INTEGRAL MEMBRANE PROTEIN-RELATED"/>
    <property type="match status" value="1"/>
</dbReference>
<dbReference type="RefSeq" id="WP_300950850.1">
    <property type="nucleotide sequence ID" value="NZ_JAUHJQ010000001.1"/>
</dbReference>
<keyword evidence="1" id="KW-0472">Membrane</keyword>
<dbReference type="InterPro" id="IPR007436">
    <property type="entry name" value="DUF485"/>
</dbReference>